<dbReference type="GO" id="GO:0046872">
    <property type="term" value="F:metal ion binding"/>
    <property type="evidence" value="ECO:0007669"/>
    <property type="project" value="UniProtKB-KW"/>
</dbReference>
<dbReference type="InterPro" id="IPR033749">
    <property type="entry name" value="Polyprenyl_synt_CS"/>
</dbReference>
<dbReference type="PROSITE" id="PS00444">
    <property type="entry name" value="POLYPRENYL_SYNTHASE_2"/>
    <property type="match status" value="1"/>
</dbReference>
<dbReference type="InterPro" id="IPR008949">
    <property type="entry name" value="Isoprenoid_synthase_dom_sf"/>
</dbReference>
<dbReference type="EC" id="2.5.1.90" evidence="7"/>
<reference evidence="7 8" key="1">
    <citation type="submission" date="2018-06" db="EMBL/GenBank/DDBJ databases">
        <authorList>
            <consortium name="Pathogen Informatics"/>
            <person name="Doyle S."/>
        </authorList>
    </citation>
    <scope>NUCLEOTIDE SEQUENCE [LARGE SCALE GENOMIC DNA]</scope>
    <source>
        <strain evidence="7 8">NCTC13102</strain>
    </source>
</reference>
<keyword evidence="4" id="KW-0479">Metal-binding</keyword>
<keyword evidence="3 6" id="KW-0808">Transferase</keyword>
<dbReference type="SUPFAM" id="SSF48576">
    <property type="entry name" value="Terpenoid synthases"/>
    <property type="match status" value="1"/>
</dbReference>
<dbReference type="EMBL" id="UAWL01000006">
    <property type="protein sequence ID" value="SQB98690.1"/>
    <property type="molecule type" value="Genomic_DNA"/>
</dbReference>
<evidence type="ECO:0000256" key="6">
    <source>
        <dbReference type="RuleBase" id="RU004466"/>
    </source>
</evidence>
<gene>
    <name evidence="7" type="primary">ispB</name>
    <name evidence="7" type="ORF">NCTC13102_01155</name>
</gene>
<dbReference type="SFLD" id="SFLDS00005">
    <property type="entry name" value="Isoprenoid_Synthase_Type_I"/>
    <property type="match status" value="1"/>
</dbReference>
<dbReference type="GO" id="GO:0106350">
    <property type="term" value="F:all-trans-octaprenyl-diphosphate synthase activity"/>
    <property type="evidence" value="ECO:0007669"/>
    <property type="project" value="UniProtKB-EC"/>
</dbReference>
<evidence type="ECO:0000256" key="5">
    <source>
        <dbReference type="ARBA" id="ARBA00022842"/>
    </source>
</evidence>
<evidence type="ECO:0000313" key="7">
    <source>
        <dbReference type="EMBL" id="SQB98690.1"/>
    </source>
</evidence>
<sequence>MLEKVKNRCDKWIAQLQNPHISTMYNAIASGKMLRSKLILAIIPPESNPHKHDQIIDLCAIIELIQCASLLHDDVIDDALVRRGNESINASFGNKNAIMLGDVLYSSAYAKLCEFDKQIAQYIAQCVSDLSIGEVNDVFYARSFQSDLEIYYQILEQKTAALIKACTKSAAILANLNHAQYEEYGKNLGIGFQIIDDILDITQDSQTLGKPNMNDLREGKSTLAFILLYHKLPLNQRQTFLDAFKRADSSDIEWFRFQFKTHNIIHESKQIAKDFINKAIKAIENENNPRLIEVAHSMIQRSF</sequence>
<dbReference type="GO" id="GO:0008299">
    <property type="term" value="P:isoprenoid biosynthetic process"/>
    <property type="evidence" value="ECO:0007669"/>
    <property type="project" value="InterPro"/>
</dbReference>
<dbReference type="PANTHER" id="PTHR12001:SF69">
    <property type="entry name" value="ALL TRANS-POLYPRENYL-DIPHOSPHATE SYNTHASE PDSS1"/>
    <property type="match status" value="1"/>
</dbReference>
<name>A0A2X3DK93_9HELI</name>
<evidence type="ECO:0000256" key="1">
    <source>
        <dbReference type="ARBA" id="ARBA00001946"/>
    </source>
</evidence>
<dbReference type="PROSITE" id="PS00723">
    <property type="entry name" value="POLYPRENYL_SYNTHASE_1"/>
    <property type="match status" value="1"/>
</dbReference>
<accession>A0A2X3DK93</accession>
<keyword evidence="5" id="KW-0460">Magnesium</keyword>
<evidence type="ECO:0000256" key="4">
    <source>
        <dbReference type="ARBA" id="ARBA00022723"/>
    </source>
</evidence>
<dbReference type="Pfam" id="PF00348">
    <property type="entry name" value="polyprenyl_synt"/>
    <property type="match status" value="1"/>
</dbReference>
<protein>
    <submittedName>
        <fullName evidence="7">Octaprenyl-diphosphate synthase</fullName>
        <ecNumber evidence="7">2.5.1.90</ecNumber>
    </submittedName>
</protein>
<dbReference type="Gene3D" id="1.10.600.10">
    <property type="entry name" value="Farnesyl Diphosphate Synthase"/>
    <property type="match status" value="1"/>
</dbReference>
<evidence type="ECO:0000313" key="8">
    <source>
        <dbReference type="Proteomes" id="UP000250166"/>
    </source>
</evidence>
<dbReference type="Proteomes" id="UP000250166">
    <property type="component" value="Unassembled WGS sequence"/>
</dbReference>
<dbReference type="RefSeq" id="WP_112058646.1">
    <property type="nucleotide sequence ID" value="NZ_UAWL01000006.1"/>
</dbReference>
<dbReference type="AlphaFoldDB" id="A0A2X3DK93"/>
<dbReference type="InterPro" id="IPR000092">
    <property type="entry name" value="Polyprenyl_synt"/>
</dbReference>
<evidence type="ECO:0000256" key="2">
    <source>
        <dbReference type="ARBA" id="ARBA00006706"/>
    </source>
</evidence>
<dbReference type="PANTHER" id="PTHR12001">
    <property type="entry name" value="GERANYLGERANYL PYROPHOSPHATE SYNTHASE"/>
    <property type="match status" value="1"/>
</dbReference>
<proteinExistence type="inferred from homology"/>
<comment type="similarity">
    <text evidence="2 6">Belongs to the FPP/GGPP synthase family.</text>
</comment>
<evidence type="ECO:0000256" key="3">
    <source>
        <dbReference type="ARBA" id="ARBA00022679"/>
    </source>
</evidence>
<organism evidence="7 8">
    <name type="scientific">Helicobacter fennelliae</name>
    <dbReference type="NCBI Taxonomy" id="215"/>
    <lineage>
        <taxon>Bacteria</taxon>
        <taxon>Pseudomonadati</taxon>
        <taxon>Campylobacterota</taxon>
        <taxon>Epsilonproteobacteria</taxon>
        <taxon>Campylobacterales</taxon>
        <taxon>Helicobacteraceae</taxon>
        <taxon>Helicobacter</taxon>
    </lineage>
</organism>
<comment type="cofactor">
    <cofactor evidence="1">
        <name>Mg(2+)</name>
        <dbReference type="ChEBI" id="CHEBI:18420"/>
    </cofactor>
</comment>
<dbReference type="CDD" id="cd00685">
    <property type="entry name" value="Trans_IPPS_HT"/>
    <property type="match status" value="1"/>
</dbReference>